<dbReference type="PANTHER" id="PTHR43736">
    <property type="entry name" value="ADP-RIBOSE PYROPHOSPHATASE"/>
    <property type="match status" value="1"/>
</dbReference>
<dbReference type="InterPro" id="IPR015797">
    <property type="entry name" value="NUDIX_hydrolase-like_dom_sf"/>
</dbReference>
<name>A0A1M5D7Q2_9RHOB</name>
<sequence>MTEPRRPKLGAIAVVVHEGHTLLVQRRNAPNAGLWGFPGGHVELGETALEAAARELLEETGVIATPTGYLTNIDVIAQADDGVVQHHYLLAAVLCTYVSGTPVADDDAMDAAWVPLDAALTGDRPMSENVDKVLRLALGLSQTAASGET</sequence>
<dbReference type="PANTHER" id="PTHR43736:SF1">
    <property type="entry name" value="DIHYDRONEOPTERIN TRIPHOSPHATE DIPHOSPHATASE"/>
    <property type="match status" value="1"/>
</dbReference>
<evidence type="ECO:0000259" key="4">
    <source>
        <dbReference type="PROSITE" id="PS51462"/>
    </source>
</evidence>
<dbReference type="InterPro" id="IPR000086">
    <property type="entry name" value="NUDIX_hydrolase_dom"/>
</dbReference>
<dbReference type="Pfam" id="PF00293">
    <property type="entry name" value="NUDIX"/>
    <property type="match status" value="1"/>
</dbReference>
<dbReference type="RefSeq" id="WP_073145768.1">
    <property type="nucleotide sequence ID" value="NZ_FQUV01000008.1"/>
</dbReference>
<reference evidence="6" key="1">
    <citation type="submission" date="2016-11" db="EMBL/GenBank/DDBJ databases">
        <authorList>
            <person name="Varghese N."/>
            <person name="Submissions S."/>
        </authorList>
    </citation>
    <scope>NUCLEOTIDE SEQUENCE [LARGE SCALE GENOMIC DNA]</scope>
    <source>
        <strain evidence="6">DSM 100566</strain>
    </source>
</reference>
<evidence type="ECO:0000313" key="6">
    <source>
        <dbReference type="Proteomes" id="UP000184144"/>
    </source>
</evidence>
<dbReference type="EMBL" id="FQUV01000008">
    <property type="protein sequence ID" value="SHF62890.1"/>
    <property type="molecule type" value="Genomic_DNA"/>
</dbReference>
<dbReference type="AlphaFoldDB" id="A0A1M5D7Q2"/>
<dbReference type="GO" id="GO:0016787">
    <property type="term" value="F:hydrolase activity"/>
    <property type="evidence" value="ECO:0007669"/>
    <property type="project" value="UniProtKB-KW"/>
</dbReference>
<keyword evidence="6" id="KW-1185">Reference proteome</keyword>
<dbReference type="InterPro" id="IPR020084">
    <property type="entry name" value="NUDIX_hydrolase_CS"/>
</dbReference>
<comment type="similarity">
    <text evidence="3">Belongs to the Nudix hydrolase family.</text>
</comment>
<dbReference type="SUPFAM" id="SSF55811">
    <property type="entry name" value="Nudix"/>
    <property type="match status" value="1"/>
</dbReference>
<organism evidence="5 6">
    <name type="scientific">Litoreibacter ascidiaceicola</name>
    <dbReference type="NCBI Taxonomy" id="1486859"/>
    <lineage>
        <taxon>Bacteria</taxon>
        <taxon>Pseudomonadati</taxon>
        <taxon>Pseudomonadota</taxon>
        <taxon>Alphaproteobacteria</taxon>
        <taxon>Rhodobacterales</taxon>
        <taxon>Roseobacteraceae</taxon>
        <taxon>Litoreibacter</taxon>
    </lineage>
</organism>
<evidence type="ECO:0000256" key="3">
    <source>
        <dbReference type="RuleBase" id="RU003476"/>
    </source>
</evidence>
<keyword evidence="2 3" id="KW-0378">Hydrolase</keyword>
<feature type="domain" description="Nudix hydrolase" evidence="4">
    <location>
        <begin position="4"/>
        <end position="138"/>
    </location>
</feature>
<dbReference type="PROSITE" id="PS51462">
    <property type="entry name" value="NUDIX"/>
    <property type="match status" value="1"/>
</dbReference>
<protein>
    <submittedName>
        <fullName evidence="5">ADP-ribose pyrophosphatase YjhB, NUDIX family</fullName>
    </submittedName>
</protein>
<proteinExistence type="inferred from homology"/>
<dbReference type="PROSITE" id="PS00893">
    <property type="entry name" value="NUDIX_BOX"/>
    <property type="match status" value="1"/>
</dbReference>
<dbReference type="CDD" id="cd04673">
    <property type="entry name" value="NUDIX_ADPRase"/>
    <property type="match status" value="1"/>
</dbReference>
<dbReference type="PRINTS" id="PR00502">
    <property type="entry name" value="NUDIXFAMILY"/>
</dbReference>
<evidence type="ECO:0000256" key="2">
    <source>
        <dbReference type="ARBA" id="ARBA00022801"/>
    </source>
</evidence>
<evidence type="ECO:0000256" key="1">
    <source>
        <dbReference type="ARBA" id="ARBA00001946"/>
    </source>
</evidence>
<dbReference type="STRING" id="1486859.SAMN05444273_108124"/>
<dbReference type="InterPro" id="IPR020476">
    <property type="entry name" value="Nudix_hydrolase"/>
</dbReference>
<accession>A0A1M5D7Q2</accession>
<dbReference type="Proteomes" id="UP000184144">
    <property type="component" value="Unassembled WGS sequence"/>
</dbReference>
<gene>
    <name evidence="5" type="ORF">SAMN05444273_108124</name>
</gene>
<comment type="cofactor">
    <cofactor evidence="1">
        <name>Mg(2+)</name>
        <dbReference type="ChEBI" id="CHEBI:18420"/>
    </cofactor>
</comment>
<evidence type="ECO:0000313" key="5">
    <source>
        <dbReference type="EMBL" id="SHF62890.1"/>
    </source>
</evidence>
<dbReference type="Gene3D" id="3.90.79.10">
    <property type="entry name" value="Nucleoside Triphosphate Pyrophosphohydrolase"/>
    <property type="match status" value="1"/>
</dbReference>